<organism evidence="3 4">
    <name type="scientific">Deinococcus actinosclerus</name>
    <dbReference type="NCBI Taxonomy" id="1768108"/>
    <lineage>
        <taxon>Bacteria</taxon>
        <taxon>Thermotogati</taxon>
        <taxon>Deinococcota</taxon>
        <taxon>Deinococci</taxon>
        <taxon>Deinococcales</taxon>
        <taxon>Deinococcaceae</taxon>
        <taxon>Deinococcus</taxon>
    </lineage>
</organism>
<dbReference type="Gene3D" id="2.60.40.10">
    <property type="entry name" value="Immunoglobulins"/>
    <property type="match status" value="1"/>
</dbReference>
<dbReference type="SUPFAM" id="SSF81296">
    <property type="entry name" value="E set domains"/>
    <property type="match status" value="1"/>
</dbReference>
<evidence type="ECO:0000259" key="2">
    <source>
        <dbReference type="Pfam" id="PF01833"/>
    </source>
</evidence>
<dbReference type="Pfam" id="PF01833">
    <property type="entry name" value="TIG"/>
    <property type="match status" value="1"/>
</dbReference>
<keyword evidence="4" id="KW-1185">Reference proteome</keyword>
<gene>
    <name evidence="3" type="ORF">AUC44_00175</name>
</gene>
<dbReference type="InterPro" id="IPR014756">
    <property type="entry name" value="Ig_E-set"/>
</dbReference>
<name>A0ABN4K341_9DEIO</name>
<dbReference type="RefSeq" id="WP_062156864.1">
    <property type="nucleotide sequence ID" value="NZ_CP013910.1"/>
</dbReference>
<evidence type="ECO:0000256" key="1">
    <source>
        <dbReference type="SAM" id="SignalP"/>
    </source>
</evidence>
<feature type="chain" id="PRO_5047434584" description="IPT/TIG domain-containing protein" evidence="1">
    <location>
        <begin position="37"/>
        <end position="971"/>
    </location>
</feature>
<evidence type="ECO:0000313" key="4">
    <source>
        <dbReference type="Proteomes" id="UP000060071"/>
    </source>
</evidence>
<feature type="signal peptide" evidence="1">
    <location>
        <begin position="1"/>
        <end position="36"/>
    </location>
</feature>
<dbReference type="InterPro" id="IPR013783">
    <property type="entry name" value="Ig-like_fold"/>
</dbReference>
<dbReference type="Proteomes" id="UP000060071">
    <property type="component" value="Chromosome"/>
</dbReference>
<accession>A0ABN4K341</accession>
<dbReference type="InterPro" id="IPR002909">
    <property type="entry name" value="IPT_dom"/>
</dbReference>
<keyword evidence="1" id="KW-0732">Signal</keyword>
<protein>
    <recommendedName>
        <fullName evidence="2">IPT/TIG domain-containing protein</fullName>
    </recommendedName>
</protein>
<evidence type="ECO:0000313" key="3">
    <source>
        <dbReference type="EMBL" id="ALW87506.1"/>
    </source>
</evidence>
<reference evidence="3 4" key="1">
    <citation type="submission" date="2015-12" db="EMBL/GenBank/DDBJ databases">
        <authorList>
            <person name="Kim M.K."/>
            <person name="Srinivasan S."/>
            <person name="Lee J.-J."/>
            <person name="Kim K."/>
        </authorList>
    </citation>
    <scope>NUCLEOTIDE SEQUENCE [LARGE SCALE GENOMIC DNA]</scope>
    <source>
        <strain evidence="3 4">BM2</strain>
    </source>
</reference>
<dbReference type="EMBL" id="CP013910">
    <property type="protein sequence ID" value="ALW87506.1"/>
    <property type="molecule type" value="Genomic_DNA"/>
</dbReference>
<sequence length="971" mass="98181">MMTVPPTAPRSRTPLRLTALLLPALLAGCSGRPAPATPAVTPPPSAPSVRGAVELTFELGAHPSAQATVRAAGLRPQDLRLDGDVTFDRPAAFTDYDDTTGFRYMNATFTVRNVSAQALENLTLYAYNRASTNVGGTALKNVTNAAGQSLADASVARSVLPMHGTAFDALSGTSAVVPTQADFQVFTAAEATALETAARSANVIAAEDQVLQYGYSARNLNTSGNRRRLEAAGCGAPGCDTGRVTVAVRVPNTNVASNPYRFTMTFVLADEAVTRVSQGVQEQGDDSLVRTRAADVGASEVRVLGDSSYDGAATPVCAPRIAVPAGSDGALTLGGDCPTTAGVLAAAETGRVIISEFQALGSEFVEVRNVSGAAVDLRNFWLRNAAGQLARLRAPTDLDGRSGTPALLAAGASAYGVANPAGGALPAGVNFVYGAPGTPFTLSDSGDLLALMTRVGGAATLEDRVDFRTFVTNPNTPLTASSMVGFAGVSTQLDSAAGTAAANNTPTNWCGSLYLSSGRGNRVTNTAGSANSSCQVAAINEVLIDAPAADDGKTFVELVGPGGALIGGARVNDVEGMGTSAGALNVDNDFAPGETDGTFVIPAGTRFPADGILLIADATTAGATSVPGYVAGVDVLARDMDMENSGGDAIQLVSAGGSLLDTVGHDVSGNALAVNTAFNGLALYESATALTPSVSTATAAATLARAALGADTNNNRVDFYADPSPTPGDANDAVNFTAGALSPDDGPATLGAANITVTGTDFSPGLRLTAGSAAPSACTVLSPTAATCTVPANVGGATGLVNVRLQNPASVAAPDAVLAQAFTYTAAENETNSAAEADFCTLQFPATFSVNQGQRTPNLYGQVYEAGLTEAAGAPANLLAEVGYGPNTSSPLSSNAWRFFPATYNVQVGNNDEFVGTFTAPVVTASTTYAYTFRFSQDGGVRWTYCDVNGAGSGAGLTFESTQLGSMTVAP</sequence>
<dbReference type="CDD" id="cd00102">
    <property type="entry name" value="IPT"/>
    <property type="match status" value="1"/>
</dbReference>
<proteinExistence type="predicted"/>
<feature type="domain" description="IPT/TIG" evidence="2">
    <location>
        <begin position="741"/>
        <end position="807"/>
    </location>
</feature>